<evidence type="ECO:0000313" key="1">
    <source>
        <dbReference type="EMBL" id="MCJ8210968.1"/>
    </source>
</evidence>
<comment type="caution">
    <text evidence="1">The sequence shown here is derived from an EMBL/GenBank/DDBJ whole genome shotgun (WGS) entry which is preliminary data.</text>
</comment>
<sequence>MLFKRTIVFLYLAAAVTAIGIEAYRHKPHEARLVARNLPAKAMTADLTKDSR</sequence>
<dbReference type="AlphaFoldDB" id="A0A9X1X4V4"/>
<dbReference type="EMBL" id="JALJEJ010000007">
    <property type="protein sequence ID" value="MCJ8210968.1"/>
    <property type="molecule type" value="Genomic_DNA"/>
</dbReference>
<organism evidence="1 2">
    <name type="scientific">Mucilaginibacter straminoryzae</name>
    <dbReference type="NCBI Taxonomy" id="2932774"/>
    <lineage>
        <taxon>Bacteria</taxon>
        <taxon>Pseudomonadati</taxon>
        <taxon>Bacteroidota</taxon>
        <taxon>Sphingobacteriia</taxon>
        <taxon>Sphingobacteriales</taxon>
        <taxon>Sphingobacteriaceae</taxon>
        <taxon>Mucilaginibacter</taxon>
    </lineage>
</organism>
<accession>A0A9X1X4V4</accession>
<gene>
    <name evidence="1" type="ORF">MUY27_14715</name>
</gene>
<name>A0A9X1X4V4_9SPHI</name>
<proteinExistence type="predicted"/>
<protein>
    <submittedName>
        <fullName evidence="1">Uncharacterized protein</fullName>
    </submittedName>
</protein>
<dbReference type="Proteomes" id="UP001139450">
    <property type="component" value="Unassembled WGS sequence"/>
</dbReference>
<keyword evidence="2" id="KW-1185">Reference proteome</keyword>
<dbReference type="RefSeq" id="WP_245131096.1">
    <property type="nucleotide sequence ID" value="NZ_JALJEJ010000007.1"/>
</dbReference>
<evidence type="ECO:0000313" key="2">
    <source>
        <dbReference type="Proteomes" id="UP001139450"/>
    </source>
</evidence>
<reference evidence="1" key="1">
    <citation type="submission" date="2022-04" db="EMBL/GenBank/DDBJ databases">
        <title>Mucilaginibacter sp. RS28 isolated from freshwater.</title>
        <authorList>
            <person name="Ko S.-R."/>
        </authorList>
    </citation>
    <scope>NUCLEOTIDE SEQUENCE</scope>
    <source>
        <strain evidence="1">RS28</strain>
    </source>
</reference>